<reference evidence="4" key="1">
    <citation type="journal article" date="2019" name="Int. J. Syst. Evol. Microbiol.">
        <title>The Global Catalogue of Microorganisms (GCM) 10K type strain sequencing project: providing services to taxonomists for standard genome sequencing and annotation.</title>
        <authorList>
            <consortium name="The Broad Institute Genomics Platform"/>
            <consortium name="The Broad Institute Genome Sequencing Center for Infectious Disease"/>
            <person name="Wu L."/>
            <person name="Ma J."/>
        </authorList>
    </citation>
    <scope>NUCLEOTIDE SEQUENCE [LARGE SCALE GENOMIC DNA]</scope>
    <source>
        <strain evidence="4">CGMCC 1.15407</strain>
    </source>
</reference>
<name>A0ABQ1V8Z3_9BACT</name>
<organism evidence="3 4">
    <name type="scientific">Echinicola rosea</name>
    <dbReference type="NCBI Taxonomy" id="1807691"/>
    <lineage>
        <taxon>Bacteria</taxon>
        <taxon>Pseudomonadati</taxon>
        <taxon>Bacteroidota</taxon>
        <taxon>Cytophagia</taxon>
        <taxon>Cytophagales</taxon>
        <taxon>Cyclobacteriaceae</taxon>
        <taxon>Echinicola</taxon>
    </lineage>
</organism>
<evidence type="ECO:0000256" key="1">
    <source>
        <dbReference type="ARBA" id="ARBA00008270"/>
    </source>
</evidence>
<dbReference type="Proteomes" id="UP000647339">
    <property type="component" value="Unassembled WGS sequence"/>
</dbReference>
<keyword evidence="2 3" id="KW-0413">Isomerase</keyword>
<dbReference type="SUPFAM" id="SSF54506">
    <property type="entry name" value="Diaminopimelate epimerase-like"/>
    <property type="match status" value="1"/>
</dbReference>
<evidence type="ECO:0000256" key="2">
    <source>
        <dbReference type="ARBA" id="ARBA00023235"/>
    </source>
</evidence>
<dbReference type="NCBIfam" id="TIGR00654">
    <property type="entry name" value="PhzF_family"/>
    <property type="match status" value="1"/>
</dbReference>
<dbReference type="PANTHER" id="PTHR13774">
    <property type="entry name" value="PHENAZINE BIOSYNTHESIS PROTEIN"/>
    <property type="match status" value="1"/>
</dbReference>
<dbReference type="PANTHER" id="PTHR13774:SF17">
    <property type="entry name" value="PHENAZINE BIOSYNTHESIS-LIKE DOMAIN-CONTAINING PROTEIN"/>
    <property type="match status" value="1"/>
</dbReference>
<proteinExistence type="inferred from homology"/>
<accession>A0ABQ1V8Z3</accession>
<dbReference type="EMBL" id="BMIU01000022">
    <property type="protein sequence ID" value="GGF45228.1"/>
    <property type="molecule type" value="Genomic_DNA"/>
</dbReference>
<protein>
    <submittedName>
        <fullName evidence="3">Isomerase</fullName>
    </submittedName>
</protein>
<gene>
    <name evidence="3" type="ORF">GCM10011339_37110</name>
</gene>
<sequence length="267" mass="29487">MEIDYQIISVFTDQNRNFTGNPAAVILLDKLPAEREMQAIAKELNQPATTFLVKEPGDDRFSIRWFAPDAEIGLCGHGTAAATAFLGQQEPGNRTFTFIYPEGKLEGILHADQTVSINTKSIEVLEALEEIPEPIVEGLGIPLLAMYRTDNKYIILAKDGGDIKKMNPDFERLSACDIFGYAVTAPGEDVDFISRTFVPHTLQKEDYATGSSHAILVPFWAKRLEKKHLKSLQLSKRGGAFSCELTDNGLVSLKGAFVMEKTGKLSF</sequence>
<dbReference type="Pfam" id="PF02567">
    <property type="entry name" value="PhzC-PhzF"/>
    <property type="match status" value="1"/>
</dbReference>
<evidence type="ECO:0000313" key="4">
    <source>
        <dbReference type="Proteomes" id="UP000647339"/>
    </source>
</evidence>
<comment type="similarity">
    <text evidence="1">Belongs to the PhzF family.</text>
</comment>
<dbReference type="GO" id="GO:0016853">
    <property type="term" value="F:isomerase activity"/>
    <property type="evidence" value="ECO:0007669"/>
    <property type="project" value="UniProtKB-KW"/>
</dbReference>
<dbReference type="InterPro" id="IPR003719">
    <property type="entry name" value="Phenazine_PhzF-like"/>
</dbReference>
<dbReference type="RefSeq" id="WP_137403303.1">
    <property type="nucleotide sequence ID" value="NZ_BMIU01000022.1"/>
</dbReference>
<dbReference type="PIRSF" id="PIRSF016184">
    <property type="entry name" value="PhzC_PhzF"/>
    <property type="match status" value="1"/>
</dbReference>
<keyword evidence="4" id="KW-1185">Reference proteome</keyword>
<evidence type="ECO:0000313" key="3">
    <source>
        <dbReference type="EMBL" id="GGF45228.1"/>
    </source>
</evidence>
<comment type="caution">
    <text evidence="3">The sequence shown here is derived from an EMBL/GenBank/DDBJ whole genome shotgun (WGS) entry which is preliminary data.</text>
</comment>
<dbReference type="Gene3D" id="3.10.310.10">
    <property type="entry name" value="Diaminopimelate Epimerase, Chain A, domain 1"/>
    <property type="match status" value="2"/>
</dbReference>